<proteinExistence type="predicted"/>
<gene>
    <name evidence="1" type="ORF">CEXT_618191</name>
</gene>
<evidence type="ECO:0000313" key="2">
    <source>
        <dbReference type="Proteomes" id="UP001054945"/>
    </source>
</evidence>
<reference evidence="1 2" key="1">
    <citation type="submission" date="2021-06" db="EMBL/GenBank/DDBJ databases">
        <title>Caerostris extrusa draft genome.</title>
        <authorList>
            <person name="Kono N."/>
            <person name="Arakawa K."/>
        </authorList>
    </citation>
    <scope>NUCLEOTIDE SEQUENCE [LARGE SCALE GENOMIC DNA]</scope>
</reference>
<evidence type="ECO:0000313" key="1">
    <source>
        <dbReference type="EMBL" id="GIX72713.1"/>
    </source>
</evidence>
<accession>A0AAV4MK52</accession>
<dbReference type="EMBL" id="BPLR01019872">
    <property type="protein sequence ID" value="GIX72713.1"/>
    <property type="molecule type" value="Genomic_DNA"/>
</dbReference>
<protein>
    <submittedName>
        <fullName evidence="1">Uncharacterized protein</fullName>
    </submittedName>
</protein>
<comment type="caution">
    <text evidence="1">The sequence shown here is derived from an EMBL/GenBank/DDBJ whole genome shotgun (WGS) entry which is preliminary data.</text>
</comment>
<dbReference type="AlphaFoldDB" id="A0AAV4MK52"/>
<organism evidence="1 2">
    <name type="scientific">Caerostris extrusa</name>
    <name type="common">Bark spider</name>
    <name type="synonym">Caerostris bankana</name>
    <dbReference type="NCBI Taxonomy" id="172846"/>
    <lineage>
        <taxon>Eukaryota</taxon>
        <taxon>Metazoa</taxon>
        <taxon>Ecdysozoa</taxon>
        <taxon>Arthropoda</taxon>
        <taxon>Chelicerata</taxon>
        <taxon>Arachnida</taxon>
        <taxon>Araneae</taxon>
        <taxon>Araneomorphae</taxon>
        <taxon>Entelegynae</taxon>
        <taxon>Araneoidea</taxon>
        <taxon>Araneidae</taxon>
        <taxon>Caerostris</taxon>
    </lineage>
</organism>
<keyword evidence="2" id="KW-1185">Reference proteome</keyword>
<dbReference type="Proteomes" id="UP001054945">
    <property type="component" value="Unassembled WGS sequence"/>
</dbReference>
<sequence>MNGAVANQFNRSIIPDVFVPKLPASFEKQAIPAKNRNIAGGRRFDEPCYYYHFWITTRACHQWSLQLYSIVETN</sequence>
<name>A0AAV4MK52_CAEEX</name>